<dbReference type="Proteomes" id="UP000436088">
    <property type="component" value="Unassembled WGS sequence"/>
</dbReference>
<evidence type="ECO:0000313" key="3">
    <source>
        <dbReference type="Proteomes" id="UP000436088"/>
    </source>
</evidence>
<keyword evidence="3" id="KW-1185">Reference proteome</keyword>
<protein>
    <submittedName>
        <fullName evidence="2">Uncharacterized protein</fullName>
    </submittedName>
</protein>
<accession>A0A6A2XCM3</accession>
<dbReference type="EMBL" id="VEPZ02001427">
    <property type="protein sequence ID" value="KAE8673461.1"/>
    <property type="molecule type" value="Genomic_DNA"/>
</dbReference>
<dbReference type="AlphaFoldDB" id="A0A6A2XCM3"/>
<evidence type="ECO:0000256" key="1">
    <source>
        <dbReference type="SAM" id="MobiDB-lite"/>
    </source>
</evidence>
<gene>
    <name evidence="2" type="ORF">F3Y22_tig00111783pilonHSYRG00376</name>
</gene>
<name>A0A6A2XCM3_HIBSY</name>
<sequence length="56" mass="6342">MGKCLTREDSSWADEDWGSLVSSTHRHGDDDKLPDGGNTREVGFRSNQVQVIFRFT</sequence>
<organism evidence="2 3">
    <name type="scientific">Hibiscus syriacus</name>
    <name type="common">Rose of Sharon</name>
    <dbReference type="NCBI Taxonomy" id="106335"/>
    <lineage>
        <taxon>Eukaryota</taxon>
        <taxon>Viridiplantae</taxon>
        <taxon>Streptophyta</taxon>
        <taxon>Embryophyta</taxon>
        <taxon>Tracheophyta</taxon>
        <taxon>Spermatophyta</taxon>
        <taxon>Magnoliopsida</taxon>
        <taxon>eudicotyledons</taxon>
        <taxon>Gunneridae</taxon>
        <taxon>Pentapetalae</taxon>
        <taxon>rosids</taxon>
        <taxon>malvids</taxon>
        <taxon>Malvales</taxon>
        <taxon>Malvaceae</taxon>
        <taxon>Malvoideae</taxon>
        <taxon>Hibiscus</taxon>
    </lineage>
</organism>
<comment type="caution">
    <text evidence="2">The sequence shown here is derived from an EMBL/GenBank/DDBJ whole genome shotgun (WGS) entry which is preliminary data.</text>
</comment>
<evidence type="ECO:0000313" key="2">
    <source>
        <dbReference type="EMBL" id="KAE8673461.1"/>
    </source>
</evidence>
<feature type="region of interest" description="Disordered" evidence="1">
    <location>
        <begin position="20"/>
        <end position="41"/>
    </location>
</feature>
<reference evidence="2" key="1">
    <citation type="submission" date="2019-09" db="EMBL/GenBank/DDBJ databases">
        <title>Draft genome information of white flower Hibiscus syriacus.</title>
        <authorList>
            <person name="Kim Y.-M."/>
        </authorList>
    </citation>
    <scope>NUCLEOTIDE SEQUENCE [LARGE SCALE GENOMIC DNA]</scope>
    <source>
        <strain evidence="2">YM2019G1</strain>
    </source>
</reference>
<proteinExistence type="predicted"/>